<gene>
    <name evidence="1" type="ORF">HEB94_005013</name>
</gene>
<dbReference type="AlphaFoldDB" id="A0A927MWE8"/>
<accession>A0A927MWE8</accession>
<organism evidence="1 2">
    <name type="scientific">Actinopolymorpha pittospori</name>
    <dbReference type="NCBI Taxonomy" id="648752"/>
    <lineage>
        <taxon>Bacteria</taxon>
        <taxon>Bacillati</taxon>
        <taxon>Actinomycetota</taxon>
        <taxon>Actinomycetes</taxon>
        <taxon>Propionibacteriales</taxon>
        <taxon>Actinopolymorphaceae</taxon>
        <taxon>Actinopolymorpha</taxon>
    </lineage>
</organism>
<evidence type="ECO:0000313" key="1">
    <source>
        <dbReference type="EMBL" id="MBE1608165.1"/>
    </source>
</evidence>
<keyword evidence="2" id="KW-1185">Reference proteome</keyword>
<proteinExistence type="predicted"/>
<comment type="caution">
    <text evidence="1">The sequence shown here is derived from an EMBL/GenBank/DDBJ whole genome shotgun (WGS) entry which is preliminary data.</text>
</comment>
<dbReference type="Proteomes" id="UP000638648">
    <property type="component" value="Unassembled WGS sequence"/>
</dbReference>
<reference evidence="1" key="1">
    <citation type="submission" date="2020-10" db="EMBL/GenBank/DDBJ databases">
        <title>Sequencing the genomes of 1000 actinobacteria strains.</title>
        <authorList>
            <person name="Klenk H.-P."/>
        </authorList>
    </citation>
    <scope>NUCLEOTIDE SEQUENCE</scope>
    <source>
        <strain evidence="1">DSM 45354</strain>
    </source>
</reference>
<dbReference type="RefSeq" id="WP_192751992.1">
    <property type="nucleotide sequence ID" value="NZ_BAABJL010000192.1"/>
</dbReference>
<name>A0A927MWE8_9ACTN</name>
<protein>
    <submittedName>
        <fullName evidence="1">Uncharacterized protein</fullName>
    </submittedName>
</protein>
<dbReference type="EMBL" id="JADBEM010000001">
    <property type="protein sequence ID" value="MBE1608165.1"/>
    <property type="molecule type" value="Genomic_DNA"/>
</dbReference>
<evidence type="ECO:0000313" key="2">
    <source>
        <dbReference type="Proteomes" id="UP000638648"/>
    </source>
</evidence>
<sequence length="70" mass="7044">MTVYAISPAVISKAAAFVQAVSELEDRFGYQLSAPVGVVIGIGTGDEEPLGVTRGPDGRLAVAIGGIDVA</sequence>